<dbReference type="Pfam" id="PF00400">
    <property type="entry name" value="WD40"/>
    <property type="match status" value="2"/>
</dbReference>
<dbReference type="InterPro" id="IPR036322">
    <property type="entry name" value="WD40_repeat_dom_sf"/>
</dbReference>
<evidence type="ECO:0000256" key="4">
    <source>
        <dbReference type="PROSITE-ProRule" id="PRU00221"/>
    </source>
</evidence>
<organism evidence="5 6">
    <name type="scientific">Saguinus oedipus</name>
    <name type="common">Cotton-top tamarin</name>
    <name type="synonym">Oedipomidas oedipus</name>
    <dbReference type="NCBI Taxonomy" id="9490"/>
    <lineage>
        <taxon>Eukaryota</taxon>
        <taxon>Metazoa</taxon>
        <taxon>Chordata</taxon>
        <taxon>Craniata</taxon>
        <taxon>Vertebrata</taxon>
        <taxon>Euteleostomi</taxon>
        <taxon>Mammalia</taxon>
        <taxon>Eutheria</taxon>
        <taxon>Euarchontoglires</taxon>
        <taxon>Primates</taxon>
        <taxon>Haplorrhini</taxon>
        <taxon>Platyrrhini</taxon>
        <taxon>Cebidae</taxon>
        <taxon>Callitrichinae</taxon>
        <taxon>Saguinus</taxon>
    </lineage>
</organism>
<keyword evidence="2" id="KW-0677">Repeat</keyword>
<sequence>MTVDESGQLISCSMDDIVRYTNLTLQDYSGQGVVKLDVQPKCVIVGPGGYAVVTCIGQIVLPKDQRKCFSINSLGYEPEVVAAHPGGDMVAVGGVDGSVRLYSILGTTLKDEGKLLEAKGPVTNVTYSHDGAFLAMCDASKVVTVFSVADGYSENSVFYGHRVKIICLAWFPDNEHFASGDMDMMVYIWTLSYPETKVKIHDAHQLHHVSSLWLDEHMLVTTSHDASVKEWTITY</sequence>
<accession>A0ABQ9UP73</accession>
<reference evidence="5 6" key="1">
    <citation type="submission" date="2023-05" db="EMBL/GenBank/DDBJ databases">
        <title>B98-5 Cell Line De Novo Hybrid Assembly: An Optical Mapping Approach.</title>
        <authorList>
            <person name="Kananen K."/>
            <person name="Auerbach J.A."/>
            <person name="Kautto E."/>
            <person name="Blachly J.S."/>
        </authorList>
    </citation>
    <scope>NUCLEOTIDE SEQUENCE [LARGE SCALE GENOMIC DNA]</scope>
    <source>
        <strain evidence="5">B95-8</strain>
        <tissue evidence="5">Cell line</tissue>
    </source>
</reference>
<protein>
    <submittedName>
        <fullName evidence="5">WD repeat-containing protein 1</fullName>
    </submittedName>
</protein>
<dbReference type="PROSITE" id="PS50082">
    <property type="entry name" value="WD_REPEATS_2"/>
    <property type="match status" value="1"/>
</dbReference>
<name>A0ABQ9UP73_SAGOE</name>
<dbReference type="PANTHER" id="PTHR19856">
    <property type="entry name" value="WD-REPEATCONTAINING PROTEIN WDR1"/>
    <property type="match status" value="1"/>
</dbReference>
<dbReference type="InterPro" id="IPR015943">
    <property type="entry name" value="WD40/YVTN_repeat-like_dom_sf"/>
</dbReference>
<evidence type="ECO:0000256" key="1">
    <source>
        <dbReference type="ARBA" id="ARBA00022574"/>
    </source>
</evidence>
<dbReference type="InterPro" id="IPR001680">
    <property type="entry name" value="WD40_rpt"/>
</dbReference>
<evidence type="ECO:0000256" key="3">
    <source>
        <dbReference type="ARBA" id="ARBA00038366"/>
    </source>
</evidence>
<dbReference type="SMART" id="SM00320">
    <property type="entry name" value="WD40"/>
    <property type="match status" value="4"/>
</dbReference>
<proteinExistence type="inferred from homology"/>
<dbReference type="Gene3D" id="2.130.10.10">
    <property type="entry name" value="YVTN repeat-like/Quinoprotein amine dehydrogenase"/>
    <property type="match status" value="1"/>
</dbReference>
<comment type="caution">
    <text evidence="5">The sequence shown here is derived from an EMBL/GenBank/DDBJ whole genome shotgun (WGS) entry which is preliminary data.</text>
</comment>
<evidence type="ECO:0000256" key="2">
    <source>
        <dbReference type="ARBA" id="ARBA00022737"/>
    </source>
</evidence>
<dbReference type="PROSITE" id="PS50294">
    <property type="entry name" value="WD_REPEATS_REGION"/>
    <property type="match status" value="1"/>
</dbReference>
<dbReference type="EMBL" id="JASSZA010000011">
    <property type="protein sequence ID" value="KAK2098631.1"/>
    <property type="molecule type" value="Genomic_DNA"/>
</dbReference>
<evidence type="ECO:0000313" key="5">
    <source>
        <dbReference type="EMBL" id="KAK2098631.1"/>
    </source>
</evidence>
<gene>
    <name evidence="5" type="primary">WDR1_3</name>
    <name evidence="5" type="ORF">P7K49_024082</name>
</gene>
<dbReference type="PANTHER" id="PTHR19856:SF0">
    <property type="entry name" value="WD REPEAT-CONTAINING PROTEIN 1"/>
    <property type="match status" value="1"/>
</dbReference>
<feature type="repeat" description="WD" evidence="4">
    <location>
        <begin position="158"/>
        <end position="199"/>
    </location>
</feature>
<comment type="similarity">
    <text evidence="3">Belongs to the WD repeat AIP1 family.</text>
</comment>
<dbReference type="SUPFAM" id="SSF50978">
    <property type="entry name" value="WD40 repeat-like"/>
    <property type="match status" value="1"/>
</dbReference>
<evidence type="ECO:0000313" key="6">
    <source>
        <dbReference type="Proteomes" id="UP001266305"/>
    </source>
</evidence>
<dbReference type="Proteomes" id="UP001266305">
    <property type="component" value="Unassembled WGS sequence"/>
</dbReference>
<keyword evidence="1 4" id="KW-0853">WD repeat</keyword>
<keyword evidence="6" id="KW-1185">Reference proteome</keyword>